<comment type="similarity">
    <text evidence="1">Belongs to the site-specific recombinase resolvase family.</text>
</comment>
<dbReference type="SMART" id="SM00857">
    <property type="entry name" value="Resolvase"/>
    <property type="match status" value="1"/>
</dbReference>
<evidence type="ECO:0000256" key="2">
    <source>
        <dbReference type="ARBA" id="ARBA00022908"/>
    </source>
</evidence>
<dbReference type="InterPro" id="IPR036162">
    <property type="entry name" value="Resolvase-like_N_sf"/>
</dbReference>
<dbReference type="GO" id="GO:0003677">
    <property type="term" value="F:DNA binding"/>
    <property type="evidence" value="ECO:0007669"/>
    <property type="project" value="UniProtKB-KW"/>
</dbReference>
<keyword evidence="3" id="KW-0238">DNA-binding</keyword>
<dbReference type="PANTHER" id="PTHR30461">
    <property type="entry name" value="DNA-INVERTASE FROM LAMBDOID PROPHAGE"/>
    <property type="match status" value="1"/>
</dbReference>
<keyword evidence="2" id="KW-0229">DNA integration</keyword>
<keyword evidence="9" id="KW-1185">Reference proteome</keyword>
<dbReference type="Proteomes" id="UP000448292">
    <property type="component" value="Unassembled WGS sequence"/>
</dbReference>
<organism evidence="8 9">
    <name type="scientific">Oceanidesulfovibrio indonesiensis</name>
    <dbReference type="NCBI Taxonomy" id="54767"/>
    <lineage>
        <taxon>Bacteria</taxon>
        <taxon>Pseudomonadati</taxon>
        <taxon>Thermodesulfobacteriota</taxon>
        <taxon>Desulfovibrionia</taxon>
        <taxon>Desulfovibrionales</taxon>
        <taxon>Desulfovibrionaceae</taxon>
        <taxon>Oceanidesulfovibrio</taxon>
    </lineage>
</organism>
<dbReference type="Gene3D" id="3.40.50.1390">
    <property type="entry name" value="Resolvase, N-terminal catalytic domain"/>
    <property type="match status" value="1"/>
</dbReference>
<feature type="active site" description="O-(5'-phospho-DNA)-serine intermediate" evidence="5 6">
    <location>
        <position position="25"/>
    </location>
</feature>
<comment type="caution">
    <text evidence="8">The sequence shown here is derived from an EMBL/GenBank/DDBJ whole genome shotgun (WGS) entry which is preliminary data.</text>
</comment>
<dbReference type="GO" id="GO:0015074">
    <property type="term" value="P:DNA integration"/>
    <property type="evidence" value="ECO:0007669"/>
    <property type="project" value="UniProtKB-KW"/>
</dbReference>
<dbReference type="PANTHER" id="PTHR30461:SF26">
    <property type="entry name" value="RESOLVASE HOMOLOG YNEB"/>
    <property type="match status" value="1"/>
</dbReference>
<keyword evidence="4" id="KW-0233">DNA recombination</keyword>
<evidence type="ECO:0000256" key="6">
    <source>
        <dbReference type="PROSITE-ProRule" id="PRU10137"/>
    </source>
</evidence>
<dbReference type="AlphaFoldDB" id="A0A7M3MHP2"/>
<dbReference type="InterPro" id="IPR009057">
    <property type="entry name" value="Homeodomain-like_sf"/>
</dbReference>
<dbReference type="Pfam" id="PF02796">
    <property type="entry name" value="HTH_7"/>
    <property type="match status" value="1"/>
</dbReference>
<reference evidence="8 9" key="1">
    <citation type="submission" date="2018-06" db="EMBL/GenBank/DDBJ databases">
        <title>Complete genome of Desulfovibrio indonesiensis P37SLT.</title>
        <authorList>
            <person name="Crispim J.S."/>
            <person name="Vidigal P.M.P."/>
            <person name="Silva L.C.F."/>
            <person name="Laguardia C.N."/>
            <person name="Araujo L.C."/>
            <person name="Dias R.S."/>
            <person name="Sousa M.P."/>
            <person name="Paula S.O."/>
            <person name="Silva C."/>
        </authorList>
    </citation>
    <scope>NUCLEOTIDE SEQUENCE [LARGE SCALE GENOMIC DNA]</scope>
    <source>
        <strain evidence="8 9">P37SLT</strain>
    </source>
</reference>
<name>A0A7M3MHP2_9BACT</name>
<dbReference type="PROSITE" id="PS00397">
    <property type="entry name" value="RECOMBINASES_1"/>
    <property type="match status" value="1"/>
</dbReference>
<evidence type="ECO:0000259" key="7">
    <source>
        <dbReference type="PROSITE" id="PS51736"/>
    </source>
</evidence>
<dbReference type="Gene3D" id="1.10.10.60">
    <property type="entry name" value="Homeodomain-like"/>
    <property type="match status" value="1"/>
</dbReference>
<evidence type="ECO:0000256" key="1">
    <source>
        <dbReference type="ARBA" id="ARBA00009913"/>
    </source>
</evidence>
<dbReference type="RefSeq" id="WP_144301944.1">
    <property type="nucleotide sequence ID" value="NZ_QMIE01000003.1"/>
</dbReference>
<dbReference type="SUPFAM" id="SSF46689">
    <property type="entry name" value="Homeodomain-like"/>
    <property type="match status" value="1"/>
</dbReference>
<dbReference type="PROSITE" id="PS51736">
    <property type="entry name" value="RECOMBINASES_3"/>
    <property type="match status" value="1"/>
</dbReference>
<proteinExistence type="inferred from homology"/>
<evidence type="ECO:0000256" key="4">
    <source>
        <dbReference type="ARBA" id="ARBA00023172"/>
    </source>
</evidence>
<sequence length="195" mass="22298">MTNTTTHSQREKGTNGQHVGYLRVSTLDQHTGRQLEGITLDRRFEEKASAKDTKRPELKACLEYLRHGDTLHVHSIDRLARNLSDLQKIVDDLTSRGVAVQFHKEKLTFTGQDGSMQKLMFQMMGAFAEFERSLIRERQREGIAIAKARGKYKGRKKALTNEQVEEIKARKDRGESMSKLAREYGVSRTTLYASL</sequence>
<dbReference type="InterPro" id="IPR006120">
    <property type="entry name" value="Resolvase_HTH_dom"/>
</dbReference>
<evidence type="ECO:0000313" key="8">
    <source>
        <dbReference type="EMBL" id="TVM18688.1"/>
    </source>
</evidence>
<dbReference type="EMBL" id="QMIE01000003">
    <property type="protein sequence ID" value="TVM18688.1"/>
    <property type="molecule type" value="Genomic_DNA"/>
</dbReference>
<gene>
    <name evidence="8" type="ORF">DPQ33_04215</name>
</gene>
<evidence type="ECO:0000256" key="5">
    <source>
        <dbReference type="PIRSR" id="PIRSR606118-50"/>
    </source>
</evidence>
<accession>A0A7M3MHP2</accession>
<evidence type="ECO:0000256" key="3">
    <source>
        <dbReference type="ARBA" id="ARBA00023125"/>
    </source>
</evidence>
<dbReference type="CDD" id="cd03768">
    <property type="entry name" value="SR_ResInv"/>
    <property type="match status" value="1"/>
</dbReference>
<dbReference type="InterPro" id="IPR006119">
    <property type="entry name" value="Resolv_N"/>
</dbReference>
<dbReference type="InterPro" id="IPR006118">
    <property type="entry name" value="Recombinase_CS"/>
</dbReference>
<dbReference type="Pfam" id="PF00239">
    <property type="entry name" value="Resolvase"/>
    <property type="match status" value="1"/>
</dbReference>
<dbReference type="GO" id="GO:0000150">
    <property type="term" value="F:DNA strand exchange activity"/>
    <property type="evidence" value="ECO:0007669"/>
    <property type="project" value="InterPro"/>
</dbReference>
<evidence type="ECO:0000313" key="9">
    <source>
        <dbReference type="Proteomes" id="UP000448292"/>
    </source>
</evidence>
<dbReference type="CDD" id="cd00569">
    <property type="entry name" value="HTH_Hin_like"/>
    <property type="match status" value="1"/>
</dbReference>
<protein>
    <submittedName>
        <fullName evidence="8">Recombinase family protein</fullName>
    </submittedName>
</protein>
<dbReference type="SUPFAM" id="SSF53041">
    <property type="entry name" value="Resolvase-like"/>
    <property type="match status" value="1"/>
</dbReference>
<feature type="domain" description="Resolvase/invertase-type recombinase catalytic" evidence="7">
    <location>
        <begin position="17"/>
        <end position="150"/>
    </location>
</feature>
<dbReference type="OrthoDB" id="114045at2"/>
<dbReference type="InterPro" id="IPR050639">
    <property type="entry name" value="SSR_resolvase"/>
</dbReference>